<evidence type="ECO:0000313" key="2">
    <source>
        <dbReference type="EMBL" id="TNY23777.1"/>
    </source>
</evidence>
<dbReference type="PANTHER" id="PTHR48228:SF4">
    <property type="entry name" value="BLR3030 PROTEIN"/>
    <property type="match status" value="1"/>
</dbReference>
<dbReference type="Gene3D" id="3.30.1540.10">
    <property type="entry name" value="formyl-coa transferase, domain 3"/>
    <property type="match status" value="1"/>
</dbReference>
<keyword evidence="3" id="KW-1185">Reference proteome</keyword>
<evidence type="ECO:0000256" key="1">
    <source>
        <dbReference type="ARBA" id="ARBA00008383"/>
    </source>
</evidence>
<proteinExistence type="inferred from homology"/>
<sequence>MNARAAANELWTQADLPSAALAHLRLPPAQSPPPSSFHVDAAAQAAIGLAALAASQIHALRTGDESVDVCVLAKDAAAEFRSQDLARLDGDTGFEWDALAGVYEAKDGWIRPHTNWRHHRDGLLDLLGLAHDATKAQLAAAFAQRGADEVAEAAMEGGLVCTTLRSFAEWDAHPQGRAALDRAIHGPVRLTKLSDRPAKPLAPSASRRPLEGLRVLDLTRVIAGPVAGRTLAAYGADVLWVTSPSLPSLPTLDFDTARGKRTIQLDLRSSATDRATFSSLVRDADVLLEAYRPGGLASLGFSPSDLLKLNPDLVLADLTAWGSVHGDAASQGGPWCGRKGFDSLVQFASGFGEAEGRAWSEWKSGEKGRKVEFAPRALPCQVRDHATGYLTAFGILAALYRRVTLGGAHLVTTTLLDTATWVRSLGRTDPASERFSAALETQEELRARGRTEKLEGWDGKEVEFVRHGATFGEGVEVGWTRAPTGYADGVPEWVPRDE</sequence>
<organism evidence="2 3">
    <name type="scientific">Rhodotorula diobovata</name>
    <dbReference type="NCBI Taxonomy" id="5288"/>
    <lineage>
        <taxon>Eukaryota</taxon>
        <taxon>Fungi</taxon>
        <taxon>Dikarya</taxon>
        <taxon>Basidiomycota</taxon>
        <taxon>Pucciniomycotina</taxon>
        <taxon>Microbotryomycetes</taxon>
        <taxon>Sporidiobolales</taxon>
        <taxon>Sporidiobolaceae</taxon>
        <taxon>Rhodotorula</taxon>
    </lineage>
</organism>
<dbReference type="EMBL" id="SOZI01000008">
    <property type="protein sequence ID" value="TNY23777.1"/>
    <property type="molecule type" value="Genomic_DNA"/>
</dbReference>
<dbReference type="OrthoDB" id="2308815at2759"/>
<dbReference type="Pfam" id="PF02515">
    <property type="entry name" value="CoA_transf_3"/>
    <property type="match status" value="1"/>
</dbReference>
<dbReference type="InterPro" id="IPR003673">
    <property type="entry name" value="CoA-Trfase_fam_III"/>
</dbReference>
<dbReference type="STRING" id="5288.A0A5C5G3T2"/>
<keyword evidence="2" id="KW-0808">Transferase</keyword>
<dbReference type="InterPro" id="IPR044855">
    <property type="entry name" value="CoA-Trfase_III_dom3_sf"/>
</dbReference>
<dbReference type="PANTHER" id="PTHR48228">
    <property type="entry name" value="SUCCINYL-COA--D-CITRAMALATE COA-TRANSFERASE"/>
    <property type="match status" value="1"/>
</dbReference>
<dbReference type="AlphaFoldDB" id="A0A5C5G3T2"/>
<gene>
    <name evidence="2" type="ORF">DMC30DRAFT_346897</name>
</gene>
<comment type="caution">
    <text evidence="2">The sequence shown here is derived from an EMBL/GenBank/DDBJ whole genome shotgun (WGS) entry which is preliminary data.</text>
</comment>
<dbReference type="InterPro" id="IPR050509">
    <property type="entry name" value="CoA-transferase_III"/>
</dbReference>
<evidence type="ECO:0000313" key="3">
    <source>
        <dbReference type="Proteomes" id="UP000311382"/>
    </source>
</evidence>
<dbReference type="Gene3D" id="3.40.50.10540">
    <property type="entry name" value="Crotonobetainyl-coa:carnitine coa-transferase, domain 1"/>
    <property type="match status" value="2"/>
</dbReference>
<dbReference type="InterPro" id="IPR023606">
    <property type="entry name" value="CoA-Trfase_III_dom_1_sf"/>
</dbReference>
<accession>A0A5C5G3T2</accession>
<dbReference type="SUPFAM" id="SSF89796">
    <property type="entry name" value="CoA-transferase family III (CaiB/BaiF)"/>
    <property type="match status" value="2"/>
</dbReference>
<name>A0A5C5G3T2_9BASI</name>
<dbReference type="Proteomes" id="UP000311382">
    <property type="component" value="Unassembled WGS sequence"/>
</dbReference>
<comment type="similarity">
    <text evidence="1">Belongs to the CoA-transferase III family.</text>
</comment>
<protein>
    <submittedName>
        <fullName evidence="2">CoA-transferase family III</fullName>
    </submittedName>
</protein>
<reference evidence="2 3" key="1">
    <citation type="submission" date="2019-03" db="EMBL/GenBank/DDBJ databases">
        <title>Rhodosporidium diobovatum UCD-FST 08-225 genome sequencing, assembly, and annotation.</title>
        <authorList>
            <person name="Fakankun I.U."/>
            <person name="Fristensky B."/>
            <person name="Levin D.B."/>
        </authorList>
    </citation>
    <scope>NUCLEOTIDE SEQUENCE [LARGE SCALE GENOMIC DNA]</scope>
    <source>
        <strain evidence="2 3">UCD-FST 08-225</strain>
    </source>
</reference>
<dbReference type="GO" id="GO:0016740">
    <property type="term" value="F:transferase activity"/>
    <property type="evidence" value="ECO:0007669"/>
    <property type="project" value="UniProtKB-KW"/>
</dbReference>